<keyword evidence="8" id="KW-1185">Reference proteome</keyword>
<comment type="caution">
    <text evidence="7">The sequence shown here is derived from an EMBL/GenBank/DDBJ whole genome shotgun (WGS) entry which is preliminary data.</text>
</comment>
<evidence type="ECO:0000313" key="8">
    <source>
        <dbReference type="Proteomes" id="UP001168613"/>
    </source>
</evidence>
<dbReference type="SUPFAM" id="SSF52172">
    <property type="entry name" value="CheY-like"/>
    <property type="match status" value="1"/>
</dbReference>
<keyword evidence="1" id="KW-0805">Transcription regulation</keyword>
<dbReference type="InterPro" id="IPR011006">
    <property type="entry name" value="CheY-like_superfamily"/>
</dbReference>
<evidence type="ECO:0000256" key="1">
    <source>
        <dbReference type="ARBA" id="ARBA00023015"/>
    </source>
</evidence>
<dbReference type="Pfam" id="PF00072">
    <property type="entry name" value="Response_reg"/>
    <property type="match status" value="1"/>
</dbReference>
<dbReference type="RefSeq" id="WP_266123475.1">
    <property type="nucleotide sequence ID" value="NZ_JAJHNU010000004.1"/>
</dbReference>
<dbReference type="SMART" id="SM00421">
    <property type="entry name" value="HTH_LUXR"/>
    <property type="match status" value="1"/>
</dbReference>
<name>A0ABT8EMJ1_9BURK</name>
<dbReference type="PROSITE" id="PS50110">
    <property type="entry name" value="RESPONSE_REGULATORY"/>
    <property type="match status" value="1"/>
</dbReference>
<evidence type="ECO:0000313" key="7">
    <source>
        <dbReference type="EMBL" id="MDN4122300.1"/>
    </source>
</evidence>
<proteinExistence type="predicted"/>
<sequence>MSVSTSGLSSQMVYVIDDDSSMRLALEDLFASVGLPVLSFASVASFLAAERPDVPACLALDVRMPGQSGLDFQQAMSSLGIEMPVVLMTGHGDIPMAVQAMKNGAIEFLSKPFRDQDLLDAIQRGIALDQQRREQAAEHEGLRQCWLSLSEGEQAVARLVVQGLLNKQVADQLGVSEITVKVRRAQVMRKMQVRSFAQLVRVLVQVIEQ</sequence>
<feature type="domain" description="HTH luxR-type" evidence="5">
    <location>
        <begin position="142"/>
        <end position="207"/>
    </location>
</feature>
<protein>
    <submittedName>
        <fullName evidence="7">Response regulator transcription factor</fullName>
    </submittedName>
</protein>
<dbReference type="PANTHER" id="PTHR44688:SF16">
    <property type="entry name" value="DNA-BINDING TRANSCRIPTIONAL ACTIVATOR DEVR_DOSR"/>
    <property type="match status" value="1"/>
</dbReference>
<keyword evidence="3" id="KW-0804">Transcription</keyword>
<dbReference type="EMBL" id="JAJHNU010000004">
    <property type="protein sequence ID" value="MDN4122300.1"/>
    <property type="molecule type" value="Genomic_DNA"/>
</dbReference>
<dbReference type="Gene3D" id="3.40.50.2300">
    <property type="match status" value="1"/>
</dbReference>
<evidence type="ECO:0000256" key="2">
    <source>
        <dbReference type="ARBA" id="ARBA00023125"/>
    </source>
</evidence>
<evidence type="ECO:0000259" key="6">
    <source>
        <dbReference type="PROSITE" id="PS50110"/>
    </source>
</evidence>
<reference evidence="7" key="1">
    <citation type="submission" date="2021-11" db="EMBL/GenBank/DDBJ databases">
        <title>Draft genome sequence of Alcaligenes endophyticus type strain CCUG 75668T.</title>
        <authorList>
            <person name="Salva-Serra F."/>
            <person name="Duran R.E."/>
            <person name="Seeger M."/>
            <person name="Moore E.R.B."/>
            <person name="Jaen-Luchoro D."/>
        </authorList>
    </citation>
    <scope>NUCLEOTIDE SEQUENCE</scope>
    <source>
        <strain evidence="7">CCUG 75668</strain>
    </source>
</reference>
<dbReference type="CDD" id="cd06170">
    <property type="entry name" value="LuxR_C_like"/>
    <property type="match status" value="1"/>
</dbReference>
<dbReference type="PROSITE" id="PS50043">
    <property type="entry name" value="HTH_LUXR_2"/>
    <property type="match status" value="1"/>
</dbReference>
<keyword evidence="4" id="KW-0597">Phosphoprotein</keyword>
<evidence type="ECO:0000259" key="5">
    <source>
        <dbReference type="PROSITE" id="PS50043"/>
    </source>
</evidence>
<dbReference type="InterPro" id="IPR001789">
    <property type="entry name" value="Sig_transdc_resp-reg_receiver"/>
</dbReference>
<dbReference type="PANTHER" id="PTHR44688">
    <property type="entry name" value="DNA-BINDING TRANSCRIPTIONAL ACTIVATOR DEVR_DOSR"/>
    <property type="match status" value="1"/>
</dbReference>
<dbReference type="PRINTS" id="PR00038">
    <property type="entry name" value="HTHLUXR"/>
</dbReference>
<evidence type="ECO:0000256" key="4">
    <source>
        <dbReference type="PROSITE-ProRule" id="PRU00169"/>
    </source>
</evidence>
<keyword evidence="2" id="KW-0238">DNA-binding</keyword>
<dbReference type="Proteomes" id="UP001168613">
    <property type="component" value="Unassembled WGS sequence"/>
</dbReference>
<feature type="domain" description="Response regulatory" evidence="6">
    <location>
        <begin position="12"/>
        <end position="126"/>
    </location>
</feature>
<organism evidence="7 8">
    <name type="scientific">Alcaligenes endophyticus</name>
    <dbReference type="NCBI Taxonomy" id="1929088"/>
    <lineage>
        <taxon>Bacteria</taxon>
        <taxon>Pseudomonadati</taxon>
        <taxon>Pseudomonadota</taxon>
        <taxon>Betaproteobacteria</taxon>
        <taxon>Burkholderiales</taxon>
        <taxon>Alcaligenaceae</taxon>
        <taxon>Alcaligenes</taxon>
    </lineage>
</organism>
<evidence type="ECO:0000256" key="3">
    <source>
        <dbReference type="ARBA" id="ARBA00023163"/>
    </source>
</evidence>
<dbReference type="SMART" id="SM00448">
    <property type="entry name" value="REC"/>
    <property type="match status" value="1"/>
</dbReference>
<accession>A0ABT8EMJ1</accession>
<dbReference type="InterPro" id="IPR036388">
    <property type="entry name" value="WH-like_DNA-bd_sf"/>
</dbReference>
<feature type="modified residue" description="4-aspartylphosphate" evidence="4">
    <location>
        <position position="61"/>
    </location>
</feature>
<dbReference type="Gene3D" id="1.10.10.10">
    <property type="entry name" value="Winged helix-like DNA-binding domain superfamily/Winged helix DNA-binding domain"/>
    <property type="match status" value="1"/>
</dbReference>
<dbReference type="InterPro" id="IPR000792">
    <property type="entry name" value="Tscrpt_reg_LuxR_C"/>
</dbReference>
<dbReference type="CDD" id="cd17537">
    <property type="entry name" value="REC_FixJ"/>
    <property type="match status" value="1"/>
</dbReference>
<dbReference type="Pfam" id="PF00196">
    <property type="entry name" value="GerE"/>
    <property type="match status" value="1"/>
</dbReference>
<gene>
    <name evidence="7" type="ORF">LMS43_13480</name>
</gene>